<keyword evidence="4 6" id="KW-0342">GTP-binding</keyword>
<proteinExistence type="predicted"/>
<dbReference type="InterPro" id="IPR011025">
    <property type="entry name" value="GproteinA_insert"/>
</dbReference>
<dbReference type="SMART" id="SM00275">
    <property type="entry name" value="G_alpha"/>
    <property type="match status" value="1"/>
</dbReference>
<keyword evidence="5" id="KW-0807">Transducer</keyword>
<dbReference type="InParanoid" id="B3RQB6"/>
<feature type="binding site" evidence="7">
    <location>
        <position position="187"/>
    </location>
    <ligand>
        <name>Mg(2+)</name>
        <dbReference type="ChEBI" id="CHEBI:18420"/>
    </ligand>
</feature>
<dbReference type="CDD" id="cd00066">
    <property type="entry name" value="G-alpha"/>
    <property type="match status" value="1"/>
</dbReference>
<dbReference type="GO" id="GO:0031683">
    <property type="term" value="F:G-protein beta/gamma-subunit complex binding"/>
    <property type="evidence" value="ECO:0000318"/>
    <property type="project" value="GO_Central"/>
</dbReference>
<gene>
    <name evidence="8" type="ORF">TRIADDRAFT_21874</name>
</gene>
<feature type="binding site" evidence="6">
    <location>
        <begin position="156"/>
        <end position="157"/>
    </location>
    <ligand>
        <name>GTP</name>
        <dbReference type="ChEBI" id="CHEBI:37565"/>
    </ligand>
</feature>
<feature type="binding site" evidence="6">
    <location>
        <begin position="206"/>
        <end position="210"/>
    </location>
    <ligand>
        <name>GTP</name>
        <dbReference type="ChEBI" id="CHEBI:37565"/>
    </ligand>
</feature>
<dbReference type="GeneID" id="6750848"/>
<evidence type="ECO:0000256" key="3">
    <source>
        <dbReference type="ARBA" id="ARBA00022842"/>
    </source>
</evidence>
<accession>B3RQB6</accession>
<evidence type="ECO:0000256" key="5">
    <source>
        <dbReference type="ARBA" id="ARBA00023224"/>
    </source>
</evidence>
<dbReference type="OMA" id="RFACMRC"/>
<dbReference type="KEGG" id="tad:TRIADDRAFT_21874"/>
<dbReference type="GO" id="GO:0001664">
    <property type="term" value="F:G protein-coupled receptor binding"/>
    <property type="evidence" value="ECO:0000318"/>
    <property type="project" value="GO_Central"/>
</dbReference>
<name>B3RQB6_TRIAD</name>
<keyword evidence="2 6" id="KW-0547">Nucleotide-binding</keyword>
<dbReference type="InterPro" id="IPR001019">
    <property type="entry name" value="Gprotein_alpha_su"/>
</dbReference>
<protein>
    <submittedName>
        <fullName evidence="8">Uncharacterized protein</fullName>
    </submittedName>
</protein>
<feature type="binding site" evidence="6">
    <location>
        <begin position="181"/>
        <end position="187"/>
    </location>
    <ligand>
        <name>GTP</name>
        <dbReference type="ChEBI" id="CHEBI:37565"/>
    </ligand>
</feature>
<dbReference type="Gene3D" id="1.10.400.10">
    <property type="entry name" value="GI Alpha 1, domain 2-like"/>
    <property type="match status" value="1"/>
</dbReference>
<dbReference type="EMBL" id="DS985242">
    <property type="protein sequence ID" value="EDV27799.1"/>
    <property type="molecule type" value="Genomic_DNA"/>
</dbReference>
<dbReference type="OrthoDB" id="5817230at2759"/>
<feature type="binding site" evidence="6">
    <location>
        <begin position="275"/>
        <end position="278"/>
    </location>
    <ligand>
        <name>GTP</name>
        <dbReference type="ChEBI" id="CHEBI:37565"/>
    </ligand>
</feature>
<dbReference type="InterPro" id="IPR000469">
    <property type="entry name" value="Gprotein_alpha_12/13"/>
</dbReference>
<feature type="binding site" evidence="7">
    <location>
        <position position="51"/>
    </location>
    <ligand>
        <name>Mg(2+)</name>
        <dbReference type="ChEBI" id="CHEBI:18420"/>
    </ligand>
</feature>
<feature type="binding site" evidence="6">
    <location>
        <begin position="47"/>
        <end position="52"/>
    </location>
    <ligand>
        <name>GTP</name>
        <dbReference type="ChEBI" id="CHEBI:37565"/>
    </ligand>
</feature>
<dbReference type="GO" id="GO:0007266">
    <property type="term" value="P:Rho protein signal transduction"/>
    <property type="evidence" value="ECO:0007669"/>
    <property type="project" value="InterPro"/>
</dbReference>
<dbReference type="AlphaFoldDB" id="B3RQB6"/>
<dbReference type="GO" id="GO:0005525">
    <property type="term" value="F:GTP binding"/>
    <property type="evidence" value="ECO:0007669"/>
    <property type="project" value="UniProtKB-KW"/>
</dbReference>
<dbReference type="GO" id="GO:0046872">
    <property type="term" value="F:metal ion binding"/>
    <property type="evidence" value="ECO:0007669"/>
    <property type="project" value="UniProtKB-KW"/>
</dbReference>
<dbReference type="PROSITE" id="PS51882">
    <property type="entry name" value="G_ALPHA"/>
    <property type="match status" value="1"/>
</dbReference>
<dbReference type="Pfam" id="PF00503">
    <property type="entry name" value="G-alpha"/>
    <property type="match status" value="1"/>
</dbReference>
<dbReference type="HOGENOM" id="CLU_014184_6_0_1"/>
<evidence type="ECO:0000256" key="7">
    <source>
        <dbReference type="PIRSR" id="PIRSR601019-2"/>
    </source>
</evidence>
<keyword evidence="1 7" id="KW-0479">Metal-binding</keyword>
<dbReference type="PANTHER" id="PTHR10218">
    <property type="entry name" value="GTP-BINDING PROTEIN ALPHA SUBUNIT"/>
    <property type="match status" value="1"/>
</dbReference>
<keyword evidence="9" id="KW-1185">Reference proteome</keyword>
<dbReference type="PhylomeDB" id="B3RQB6"/>
<sequence>MDTVLCFKANSERREQIRHSKIIDQEILQERTEYYKTIKILLLGASECGKSTFLKQMRILHGQDFDVQDLLEFRSIIYGNIIRIMKVLVTARRSFEIQWKDSSHQNYADQILNFNTKVNEIEPHEFVAVVDMIRELWLDEAIQETYRRRNEYILADSTKYFMDRLEVIGKEDYVPIRKDALRMRKATKTIVEFTTTINKIPFVFIDVGGQRSQRRKWLQCFESITAILFLAAASDYNQVSLEDRKTNRLLESLEIFGAIVNHELLAKASKILFLNKIDLLEERLTISNIKNFFSAFNGDENDLTTVKEFILQLFSNKMEANNDNDKSLYHHYTIATDTENIKVVFRDVKQTILQERLGSLLLH</sequence>
<dbReference type="FunFam" id="3.40.50.300:FF:000692">
    <property type="entry name" value="Guanine nucleotide-binding protein subunit alpha"/>
    <property type="match status" value="2"/>
</dbReference>
<evidence type="ECO:0000313" key="9">
    <source>
        <dbReference type="Proteomes" id="UP000009022"/>
    </source>
</evidence>
<dbReference type="CTD" id="6750848"/>
<dbReference type="PRINTS" id="PR00440">
    <property type="entry name" value="GPROTEINA12"/>
</dbReference>
<dbReference type="SUPFAM" id="SSF52540">
    <property type="entry name" value="P-loop containing nucleoside triphosphate hydrolases"/>
    <property type="match status" value="1"/>
</dbReference>
<dbReference type="RefSeq" id="XP_002109633.1">
    <property type="nucleotide sequence ID" value="XM_002109597.1"/>
</dbReference>
<dbReference type="PRINTS" id="PR00318">
    <property type="entry name" value="GPROTEINA"/>
</dbReference>
<reference evidence="8 9" key="1">
    <citation type="journal article" date="2008" name="Nature">
        <title>The Trichoplax genome and the nature of placozoans.</title>
        <authorList>
            <person name="Srivastava M."/>
            <person name="Begovic E."/>
            <person name="Chapman J."/>
            <person name="Putnam N.H."/>
            <person name="Hellsten U."/>
            <person name="Kawashima T."/>
            <person name="Kuo A."/>
            <person name="Mitros T."/>
            <person name="Salamov A."/>
            <person name="Carpenter M.L."/>
            <person name="Signorovitch A.Y."/>
            <person name="Moreno M.A."/>
            <person name="Kamm K."/>
            <person name="Grimwood J."/>
            <person name="Schmutz J."/>
            <person name="Shapiro H."/>
            <person name="Grigoriev I.V."/>
            <person name="Buss L.W."/>
            <person name="Schierwater B."/>
            <person name="Dellaporta S.L."/>
            <person name="Rokhsar D.S."/>
        </authorList>
    </citation>
    <scope>NUCLEOTIDE SEQUENCE [LARGE SCALE GENOMIC DNA]</scope>
    <source>
        <strain evidence="8 9">Grell-BS-1999</strain>
    </source>
</reference>
<evidence type="ECO:0000313" key="8">
    <source>
        <dbReference type="EMBL" id="EDV27799.1"/>
    </source>
</evidence>
<dbReference type="SUPFAM" id="SSF47895">
    <property type="entry name" value="Transducin (alpha subunit), insertion domain"/>
    <property type="match status" value="1"/>
</dbReference>
<dbReference type="eggNOG" id="KOG0082">
    <property type="taxonomic scope" value="Eukaryota"/>
</dbReference>
<evidence type="ECO:0000256" key="6">
    <source>
        <dbReference type="PIRSR" id="PIRSR601019-1"/>
    </source>
</evidence>
<keyword evidence="3 7" id="KW-0460">Magnesium</keyword>
<dbReference type="Proteomes" id="UP000009022">
    <property type="component" value="Unassembled WGS sequence"/>
</dbReference>
<dbReference type="GO" id="GO:0005737">
    <property type="term" value="C:cytoplasm"/>
    <property type="evidence" value="ECO:0000318"/>
    <property type="project" value="GO_Central"/>
</dbReference>
<dbReference type="GO" id="GO:0007188">
    <property type="term" value="P:adenylate cyclase-modulating G protein-coupled receptor signaling pathway"/>
    <property type="evidence" value="ECO:0000318"/>
    <property type="project" value="GO_Central"/>
</dbReference>
<evidence type="ECO:0000256" key="2">
    <source>
        <dbReference type="ARBA" id="ARBA00022741"/>
    </source>
</evidence>
<feature type="binding site" evidence="6">
    <location>
        <position position="335"/>
    </location>
    <ligand>
        <name>GTP</name>
        <dbReference type="ChEBI" id="CHEBI:37565"/>
    </ligand>
</feature>
<evidence type="ECO:0000256" key="1">
    <source>
        <dbReference type="ARBA" id="ARBA00022723"/>
    </source>
</evidence>
<organism evidence="8 9">
    <name type="scientific">Trichoplax adhaerens</name>
    <name type="common">Trichoplax reptans</name>
    <dbReference type="NCBI Taxonomy" id="10228"/>
    <lineage>
        <taxon>Eukaryota</taxon>
        <taxon>Metazoa</taxon>
        <taxon>Placozoa</taxon>
        <taxon>Uniplacotomia</taxon>
        <taxon>Trichoplacea</taxon>
        <taxon>Trichoplacidae</taxon>
        <taxon>Trichoplax</taxon>
    </lineage>
</organism>
<dbReference type="GO" id="GO:0003924">
    <property type="term" value="F:GTPase activity"/>
    <property type="evidence" value="ECO:0000318"/>
    <property type="project" value="GO_Central"/>
</dbReference>
<dbReference type="GO" id="GO:0005834">
    <property type="term" value="C:heterotrimeric G-protein complex"/>
    <property type="evidence" value="ECO:0000318"/>
    <property type="project" value="GO_Central"/>
</dbReference>
<dbReference type="Gene3D" id="3.40.50.300">
    <property type="entry name" value="P-loop containing nucleotide triphosphate hydrolases"/>
    <property type="match status" value="1"/>
</dbReference>
<dbReference type="InterPro" id="IPR027417">
    <property type="entry name" value="P-loop_NTPase"/>
</dbReference>
<dbReference type="STRING" id="10228.B3RQB6"/>
<dbReference type="PANTHER" id="PTHR10218:SF360">
    <property type="entry name" value="GUANINE NUCLEOTIDE-BINDING PROTEIN SUBUNIT ALPHA HOMOLOG"/>
    <property type="match status" value="1"/>
</dbReference>
<evidence type="ECO:0000256" key="4">
    <source>
        <dbReference type="ARBA" id="ARBA00023134"/>
    </source>
</evidence>